<reference evidence="1 2" key="1">
    <citation type="submission" date="2024-09" db="EMBL/GenBank/DDBJ databases">
        <authorList>
            <person name="Sun Q."/>
            <person name="Mori K."/>
        </authorList>
    </citation>
    <scope>NUCLEOTIDE SEQUENCE [LARGE SCALE GENOMIC DNA]</scope>
    <source>
        <strain evidence="1 2">JCM 13852</strain>
    </source>
</reference>
<keyword evidence="2" id="KW-1185">Reference proteome</keyword>
<dbReference type="EMBL" id="JBHMBK010000025">
    <property type="protein sequence ID" value="MFB9688269.1"/>
    <property type="molecule type" value="Genomic_DNA"/>
</dbReference>
<gene>
    <name evidence="1" type="ORF">ACFFTO_29175</name>
</gene>
<protein>
    <submittedName>
        <fullName evidence="1">Uncharacterized protein</fullName>
    </submittedName>
</protein>
<proteinExistence type="predicted"/>
<dbReference type="Proteomes" id="UP001589535">
    <property type="component" value="Unassembled WGS sequence"/>
</dbReference>
<accession>A0ABV5UAV8</accession>
<dbReference type="RefSeq" id="WP_378200020.1">
    <property type="nucleotide sequence ID" value="NZ_JBHMBK010000025.1"/>
</dbReference>
<evidence type="ECO:0000313" key="2">
    <source>
        <dbReference type="Proteomes" id="UP001589535"/>
    </source>
</evidence>
<evidence type="ECO:0000313" key="1">
    <source>
        <dbReference type="EMBL" id="MFB9688269.1"/>
    </source>
</evidence>
<name>A0ABV5UAV8_9PSEU</name>
<organism evidence="1 2">
    <name type="scientific">Amycolatopsis plumensis</name>
    <dbReference type="NCBI Taxonomy" id="236508"/>
    <lineage>
        <taxon>Bacteria</taxon>
        <taxon>Bacillati</taxon>
        <taxon>Actinomycetota</taxon>
        <taxon>Actinomycetes</taxon>
        <taxon>Pseudonocardiales</taxon>
        <taxon>Pseudonocardiaceae</taxon>
        <taxon>Amycolatopsis</taxon>
    </lineage>
</organism>
<sequence length="410" mass="42951">MPDHIDFTRMLLLAVDAWRYGSRDGQQQFDLQQALTTAVDAAGAGAGLEPAAWHRQPAGDGFLDFIADSGAELALVDPFVRELDAWLGRFNHDRLPNARLRLRLAMHHGGAIPAACGYASDGPVHVCRLRDAKPARAALTLVPEANLVQVLSEPIFGSVRQRLTTLSAADFTPVLVDEPEKDFREKAWIRVPGVSTERLSGLAEPEALTIWVAPAAGSDDARAAALASFAAAGIPRPDCVPGTGDAFIVPLSPTVSGDLVLGVWLRHLQEAIGTSGRVAVSVGIAAGRDLGEAHGLATGDEASAVLAGVADAPVVVVVSDDVHRRFVAGSHAGMVYPDSYRRTGTDPESWLRVPGYAMAPHASSARQTKAAAPPAHTAGVVNGPVSNIGSAVIHGSYVNGTVHHSHGTVR</sequence>
<comment type="caution">
    <text evidence="1">The sequence shown here is derived from an EMBL/GenBank/DDBJ whole genome shotgun (WGS) entry which is preliminary data.</text>
</comment>